<organism evidence="10 11">
    <name type="scientific">Aliidongia dinghuensis</name>
    <dbReference type="NCBI Taxonomy" id="1867774"/>
    <lineage>
        <taxon>Bacteria</taxon>
        <taxon>Pseudomonadati</taxon>
        <taxon>Pseudomonadota</taxon>
        <taxon>Alphaproteobacteria</taxon>
        <taxon>Rhodospirillales</taxon>
        <taxon>Dongiaceae</taxon>
        <taxon>Aliidongia</taxon>
    </lineage>
</organism>
<feature type="domain" description="OmpR/PhoB-type" evidence="9">
    <location>
        <begin position="164"/>
        <end position="262"/>
    </location>
</feature>
<dbReference type="Pfam" id="PF00486">
    <property type="entry name" value="Trans_reg_C"/>
    <property type="match status" value="1"/>
</dbReference>
<evidence type="ECO:0008006" key="12">
    <source>
        <dbReference type="Google" id="ProtNLM"/>
    </source>
</evidence>
<name>A0A8J2YQG2_9PROT</name>
<feature type="DNA-binding region" description="OmpR/PhoB-type" evidence="7">
    <location>
        <begin position="164"/>
        <end position="262"/>
    </location>
</feature>
<evidence type="ECO:0000256" key="5">
    <source>
        <dbReference type="ARBA" id="ARBA00023163"/>
    </source>
</evidence>
<dbReference type="PANTHER" id="PTHR48111">
    <property type="entry name" value="REGULATOR OF RPOS"/>
    <property type="match status" value="1"/>
</dbReference>
<dbReference type="Gene3D" id="1.10.10.10">
    <property type="entry name" value="Winged helix-like DNA-binding domain superfamily/Winged helix DNA-binding domain"/>
    <property type="match status" value="1"/>
</dbReference>
<keyword evidence="2" id="KW-0902">Two-component regulatory system</keyword>
<dbReference type="Gene3D" id="3.40.50.2300">
    <property type="match status" value="1"/>
</dbReference>
<dbReference type="GO" id="GO:0006355">
    <property type="term" value="P:regulation of DNA-templated transcription"/>
    <property type="evidence" value="ECO:0007669"/>
    <property type="project" value="InterPro"/>
</dbReference>
<feature type="domain" description="Response regulatory" evidence="8">
    <location>
        <begin position="41"/>
        <end position="156"/>
    </location>
</feature>
<reference evidence="10" key="1">
    <citation type="journal article" date="2014" name="Int. J. Syst. Evol. Microbiol.">
        <title>Complete genome sequence of Corynebacterium casei LMG S-19264T (=DSM 44701T), isolated from a smear-ripened cheese.</title>
        <authorList>
            <consortium name="US DOE Joint Genome Institute (JGI-PGF)"/>
            <person name="Walter F."/>
            <person name="Albersmeier A."/>
            <person name="Kalinowski J."/>
            <person name="Ruckert C."/>
        </authorList>
    </citation>
    <scope>NUCLEOTIDE SEQUENCE</scope>
    <source>
        <strain evidence="10">CGMCC 1.15725</strain>
    </source>
</reference>
<dbReference type="InterPro" id="IPR039420">
    <property type="entry name" value="WalR-like"/>
</dbReference>
<protein>
    <recommendedName>
        <fullName evidence="12">Response regulator transcription factor</fullName>
    </recommendedName>
</protein>
<sequence length="264" mass="28785">MSPSYGDPKSMGSIGAASPHATLSGSTFGTAMSSGLARGAHILVVEDDPDMGREIVAELEARDYLVSLAETGQDGLAAIRADGSVKLVIADRMLPVLDGLSMIEALRSEAIGTPVLILSALGSVDDRVRGLKAGGDDYLTKPFAMDELAARVEALLRRPADTRATVLRVGPLEMDLIDRTVHRGPREIELLPREFKLLEYMMRRPDQTITRAMLLEEVWHYRFVPQTNLIDVHMGKLRHKIDADGDVPMIVSVRGTGFMLRAPD</sequence>
<dbReference type="AlphaFoldDB" id="A0A8J2YQG2"/>
<dbReference type="PROSITE" id="PS51755">
    <property type="entry name" value="OMPR_PHOB"/>
    <property type="match status" value="1"/>
</dbReference>
<comment type="caution">
    <text evidence="10">The sequence shown here is derived from an EMBL/GenBank/DDBJ whole genome shotgun (WGS) entry which is preliminary data.</text>
</comment>
<keyword evidence="5" id="KW-0804">Transcription</keyword>
<dbReference type="CDD" id="cd00383">
    <property type="entry name" value="trans_reg_C"/>
    <property type="match status" value="1"/>
</dbReference>
<evidence type="ECO:0000256" key="3">
    <source>
        <dbReference type="ARBA" id="ARBA00023015"/>
    </source>
</evidence>
<evidence type="ECO:0000256" key="4">
    <source>
        <dbReference type="ARBA" id="ARBA00023125"/>
    </source>
</evidence>
<dbReference type="InterPro" id="IPR001867">
    <property type="entry name" value="OmpR/PhoB-type_DNA-bd"/>
</dbReference>
<dbReference type="Gene3D" id="6.10.250.690">
    <property type="match status" value="1"/>
</dbReference>
<dbReference type="FunFam" id="1.10.10.10:FF:000005">
    <property type="entry name" value="Two-component system response regulator"/>
    <property type="match status" value="1"/>
</dbReference>
<dbReference type="SUPFAM" id="SSF52172">
    <property type="entry name" value="CheY-like"/>
    <property type="match status" value="1"/>
</dbReference>
<dbReference type="Pfam" id="PF00072">
    <property type="entry name" value="Response_reg"/>
    <property type="match status" value="1"/>
</dbReference>
<dbReference type="InterPro" id="IPR001789">
    <property type="entry name" value="Sig_transdc_resp-reg_receiver"/>
</dbReference>
<dbReference type="SMART" id="SM00862">
    <property type="entry name" value="Trans_reg_C"/>
    <property type="match status" value="1"/>
</dbReference>
<evidence type="ECO:0000256" key="1">
    <source>
        <dbReference type="ARBA" id="ARBA00022553"/>
    </source>
</evidence>
<dbReference type="SMART" id="SM00448">
    <property type="entry name" value="REC"/>
    <property type="match status" value="1"/>
</dbReference>
<evidence type="ECO:0000256" key="7">
    <source>
        <dbReference type="PROSITE-ProRule" id="PRU01091"/>
    </source>
</evidence>
<proteinExistence type="predicted"/>
<dbReference type="InterPro" id="IPR036388">
    <property type="entry name" value="WH-like_DNA-bd_sf"/>
</dbReference>
<dbReference type="Proteomes" id="UP000646365">
    <property type="component" value="Unassembled WGS sequence"/>
</dbReference>
<reference evidence="10" key="2">
    <citation type="submission" date="2020-09" db="EMBL/GenBank/DDBJ databases">
        <authorList>
            <person name="Sun Q."/>
            <person name="Zhou Y."/>
        </authorList>
    </citation>
    <scope>NUCLEOTIDE SEQUENCE</scope>
    <source>
        <strain evidence="10">CGMCC 1.15725</strain>
    </source>
</reference>
<keyword evidence="1 6" id="KW-0597">Phosphoprotein</keyword>
<keyword evidence="11" id="KW-1185">Reference proteome</keyword>
<accession>A0A8J2YQG2</accession>
<dbReference type="GO" id="GO:0032993">
    <property type="term" value="C:protein-DNA complex"/>
    <property type="evidence" value="ECO:0007669"/>
    <property type="project" value="TreeGrafter"/>
</dbReference>
<evidence type="ECO:0000259" key="9">
    <source>
        <dbReference type="PROSITE" id="PS51755"/>
    </source>
</evidence>
<evidence type="ECO:0000256" key="6">
    <source>
        <dbReference type="PROSITE-ProRule" id="PRU00169"/>
    </source>
</evidence>
<keyword evidence="3" id="KW-0805">Transcription regulation</keyword>
<dbReference type="GO" id="GO:0005829">
    <property type="term" value="C:cytosol"/>
    <property type="evidence" value="ECO:0007669"/>
    <property type="project" value="TreeGrafter"/>
</dbReference>
<dbReference type="InterPro" id="IPR011006">
    <property type="entry name" value="CheY-like_superfamily"/>
</dbReference>
<keyword evidence="4 7" id="KW-0238">DNA-binding</keyword>
<evidence type="ECO:0000313" key="11">
    <source>
        <dbReference type="Proteomes" id="UP000646365"/>
    </source>
</evidence>
<evidence type="ECO:0000259" key="8">
    <source>
        <dbReference type="PROSITE" id="PS50110"/>
    </source>
</evidence>
<gene>
    <name evidence="10" type="ORF">GCM10011611_07890</name>
</gene>
<dbReference type="GO" id="GO:0000976">
    <property type="term" value="F:transcription cis-regulatory region binding"/>
    <property type="evidence" value="ECO:0007669"/>
    <property type="project" value="TreeGrafter"/>
</dbReference>
<dbReference type="PROSITE" id="PS50110">
    <property type="entry name" value="RESPONSE_REGULATORY"/>
    <property type="match status" value="1"/>
</dbReference>
<dbReference type="PANTHER" id="PTHR48111:SF76">
    <property type="entry name" value="TWO-COMPONENT RESPONSE REGULATOR"/>
    <property type="match status" value="1"/>
</dbReference>
<dbReference type="GO" id="GO:0000156">
    <property type="term" value="F:phosphorelay response regulator activity"/>
    <property type="evidence" value="ECO:0007669"/>
    <property type="project" value="TreeGrafter"/>
</dbReference>
<feature type="modified residue" description="4-aspartylphosphate" evidence="6">
    <location>
        <position position="91"/>
    </location>
</feature>
<evidence type="ECO:0000313" key="10">
    <source>
        <dbReference type="EMBL" id="GGF04894.1"/>
    </source>
</evidence>
<evidence type="ECO:0000256" key="2">
    <source>
        <dbReference type="ARBA" id="ARBA00023012"/>
    </source>
</evidence>
<dbReference type="EMBL" id="BMJQ01000002">
    <property type="protein sequence ID" value="GGF04894.1"/>
    <property type="molecule type" value="Genomic_DNA"/>
</dbReference>